<evidence type="ECO:0000259" key="1">
    <source>
        <dbReference type="Pfam" id="PF08387"/>
    </source>
</evidence>
<dbReference type="Pfam" id="PF08387">
    <property type="entry name" value="FBD"/>
    <property type="match status" value="1"/>
</dbReference>
<keyword evidence="3" id="KW-1185">Reference proteome</keyword>
<evidence type="ECO:0000313" key="3">
    <source>
        <dbReference type="Proteomes" id="UP001567538"/>
    </source>
</evidence>
<dbReference type="AlphaFoldDB" id="A0ABD1G8Z1"/>
<dbReference type="EMBL" id="JBEAFC010000009">
    <property type="protein sequence ID" value="KAL1540595.1"/>
    <property type="molecule type" value="Genomic_DNA"/>
</dbReference>
<feature type="domain" description="FBD" evidence="1">
    <location>
        <begin position="191"/>
        <end position="225"/>
    </location>
</feature>
<dbReference type="Proteomes" id="UP001567538">
    <property type="component" value="Unassembled WGS sequence"/>
</dbReference>
<sequence>MVSKCPALECLTVKLAFKLKKVSIVGLSKLKILNLSDFEVVESIVIRDTNRLVYLSLYNLNSTCFVQLSNIPKLTKLYLKEGYQNLKHVELLATMPSCIRDQLQFLRLSTRVDYMHRFNFELLNEMSVGLENIKHLQLGLEMRDDIDLRHVCLLVKACHSLERLMIKLPHRPLAYTSVKAETYDEPRCEFPLKYLVIVGYFGCTSERELALYVINSARALQKLTIVACDDASLARARHNFRHIRSATFLVI</sequence>
<dbReference type="InterPro" id="IPR006566">
    <property type="entry name" value="FBD"/>
</dbReference>
<dbReference type="SUPFAM" id="SSF52047">
    <property type="entry name" value="RNI-like"/>
    <property type="match status" value="1"/>
</dbReference>
<protein>
    <recommendedName>
        <fullName evidence="1">FBD domain-containing protein</fullName>
    </recommendedName>
</protein>
<comment type="caution">
    <text evidence="2">The sequence shown here is derived from an EMBL/GenBank/DDBJ whole genome shotgun (WGS) entry which is preliminary data.</text>
</comment>
<evidence type="ECO:0000313" key="2">
    <source>
        <dbReference type="EMBL" id="KAL1540595.1"/>
    </source>
</evidence>
<proteinExistence type="predicted"/>
<organism evidence="2 3">
    <name type="scientific">Salvia divinorum</name>
    <name type="common">Maria pastora</name>
    <name type="synonym">Diviner's sage</name>
    <dbReference type="NCBI Taxonomy" id="28513"/>
    <lineage>
        <taxon>Eukaryota</taxon>
        <taxon>Viridiplantae</taxon>
        <taxon>Streptophyta</taxon>
        <taxon>Embryophyta</taxon>
        <taxon>Tracheophyta</taxon>
        <taxon>Spermatophyta</taxon>
        <taxon>Magnoliopsida</taxon>
        <taxon>eudicotyledons</taxon>
        <taxon>Gunneridae</taxon>
        <taxon>Pentapetalae</taxon>
        <taxon>asterids</taxon>
        <taxon>lamiids</taxon>
        <taxon>Lamiales</taxon>
        <taxon>Lamiaceae</taxon>
        <taxon>Nepetoideae</taxon>
        <taxon>Mentheae</taxon>
        <taxon>Salviinae</taxon>
        <taxon>Salvia</taxon>
        <taxon>Salvia subgen. Calosphace</taxon>
    </lineage>
</organism>
<accession>A0ABD1G8Z1</accession>
<reference evidence="2 3" key="1">
    <citation type="submission" date="2024-06" db="EMBL/GenBank/DDBJ databases">
        <title>A chromosome level genome sequence of Diviner's sage (Salvia divinorum).</title>
        <authorList>
            <person name="Ford S.A."/>
            <person name="Ro D.-K."/>
            <person name="Ness R.W."/>
            <person name="Phillips M.A."/>
        </authorList>
    </citation>
    <scope>NUCLEOTIDE SEQUENCE [LARGE SCALE GENOMIC DNA]</scope>
    <source>
        <strain evidence="2">SAF-2024a</strain>
        <tissue evidence="2">Leaf</tissue>
    </source>
</reference>
<dbReference type="Gene3D" id="3.80.10.10">
    <property type="entry name" value="Ribonuclease Inhibitor"/>
    <property type="match status" value="1"/>
</dbReference>
<dbReference type="InterPro" id="IPR053772">
    <property type="entry name" value="At1g61320/At1g61330-like"/>
</dbReference>
<gene>
    <name evidence="2" type="ORF">AAHA92_24925</name>
</gene>
<name>A0ABD1G8Z1_SALDI</name>
<dbReference type="PANTHER" id="PTHR34145:SF68">
    <property type="entry name" value="FBD DOMAIN-CONTAINING PROTEIN"/>
    <property type="match status" value="1"/>
</dbReference>
<dbReference type="PANTHER" id="PTHR34145">
    <property type="entry name" value="OS02G0105600 PROTEIN"/>
    <property type="match status" value="1"/>
</dbReference>
<dbReference type="InterPro" id="IPR032675">
    <property type="entry name" value="LRR_dom_sf"/>
</dbReference>